<dbReference type="EMBL" id="QRVK01000006">
    <property type="protein sequence ID" value="RGS43549.1"/>
    <property type="molecule type" value="Genomic_DNA"/>
</dbReference>
<accession>A0A3R6ASK7</accession>
<comment type="caution">
    <text evidence="1">The sequence shown here is derived from an EMBL/GenBank/DDBJ whole genome shotgun (WGS) entry which is preliminary data.</text>
</comment>
<protein>
    <submittedName>
        <fullName evidence="1">Uncharacterized protein</fullName>
    </submittedName>
</protein>
<dbReference type="Proteomes" id="UP000283295">
    <property type="component" value="Unassembled WGS sequence"/>
</dbReference>
<evidence type="ECO:0000313" key="2">
    <source>
        <dbReference type="Proteomes" id="UP000283295"/>
    </source>
</evidence>
<reference evidence="1 2" key="1">
    <citation type="submission" date="2018-08" db="EMBL/GenBank/DDBJ databases">
        <title>A genome reference for cultivated species of the human gut microbiota.</title>
        <authorList>
            <person name="Zou Y."/>
            <person name="Xue W."/>
            <person name="Luo G."/>
        </authorList>
    </citation>
    <scope>NUCLEOTIDE SEQUENCE [LARGE SCALE GENOMIC DNA]</scope>
    <source>
        <strain evidence="1 2">AF22-21</strain>
    </source>
</reference>
<name>A0A3R6ASK7_9FIRM</name>
<evidence type="ECO:0000313" key="1">
    <source>
        <dbReference type="EMBL" id="RGS43549.1"/>
    </source>
</evidence>
<sequence length="124" mass="14559">MSDIVKQQSKRFQRIFGNLPKQYGYCVTTENGISIVRDCKRWHFEIVGADKHVAKPHNRCVTVFVWDSTGTYRLAILYTVPDSKVHSAIEQFAVAHYHNKYPAECECWHWDKTELRYIPQAQIN</sequence>
<gene>
    <name evidence="1" type="ORF">DWX94_04315</name>
</gene>
<dbReference type="AlphaFoldDB" id="A0A3R6ASK7"/>
<proteinExistence type="predicted"/>
<organism evidence="1 2">
    <name type="scientific">Coprococcus eutactus</name>
    <dbReference type="NCBI Taxonomy" id="33043"/>
    <lineage>
        <taxon>Bacteria</taxon>
        <taxon>Bacillati</taxon>
        <taxon>Bacillota</taxon>
        <taxon>Clostridia</taxon>
        <taxon>Lachnospirales</taxon>
        <taxon>Lachnospiraceae</taxon>
        <taxon>Coprococcus</taxon>
    </lineage>
</organism>